<dbReference type="InterPro" id="IPR036779">
    <property type="entry name" value="LysM_dom_sf"/>
</dbReference>
<dbReference type="RefSeq" id="WP_195870945.1">
    <property type="nucleotide sequence ID" value="NZ_JADOET010000004.1"/>
</dbReference>
<dbReference type="PROSITE" id="PS51782">
    <property type="entry name" value="LYSM"/>
    <property type="match status" value="2"/>
</dbReference>
<evidence type="ECO:0000313" key="4">
    <source>
        <dbReference type="Proteomes" id="UP000611215"/>
    </source>
</evidence>
<name>A0ABS0EGV3_9FLAO</name>
<dbReference type="Proteomes" id="UP000611215">
    <property type="component" value="Unassembled WGS sequence"/>
</dbReference>
<feature type="domain" description="LysM" evidence="2">
    <location>
        <begin position="98"/>
        <end position="141"/>
    </location>
</feature>
<dbReference type="PANTHER" id="PTHR33734:SF22">
    <property type="entry name" value="MEMBRANE-BOUND LYTIC MUREIN TRANSGLYCOSYLASE D"/>
    <property type="match status" value="1"/>
</dbReference>
<dbReference type="PANTHER" id="PTHR33734">
    <property type="entry name" value="LYSM DOMAIN-CONTAINING GPI-ANCHORED PROTEIN 2"/>
    <property type="match status" value="1"/>
</dbReference>
<dbReference type="EMBL" id="JADOET010000004">
    <property type="protein sequence ID" value="MBF8149674.1"/>
    <property type="molecule type" value="Genomic_DNA"/>
</dbReference>
<sequence>MRKGYKLILTFLISFTSLMGSYAQDEVKFKDVILDGKPAKLNIITGEIAPVTLETKGVESEVVETKIDSVDTKPILETDSNIIKASANTETSSGAESDFHIVKEGDNLFKLSVQYKSSLNELKKANHLETTLIKVGQKLRVRNFDSVSEDKNPLVWVVKKGDNLYRIAIEKGTTVKALKQINGLKSDVIKIGQKLKLR</sequence>
<organism evidence="3 4">
    <name type="scientific">Winogradskyella marina</name>
    <dbReference type="NCBI Taxonomy" id="2785530"/>
    <lineage>
        <taxon>Bacteria</taxon>
        <taxon>Pseudomonadati</taxon>
        <taxon>Bacteroidota</taxon>
        <taxon>Flavobacteriia</taxon>
        <taxon>Flavobacteriales</taxon>
        <taxon>Flavobacteriaceae</taxon>
        <taxon>Winogradskyella</taxon>
    </lineage>
</organism>
<gene>
    <name evidence="3" type="ORF">ITJ86_07170</name>
</gene>
<reference evidence="3 4" key="1">
    <citation type="submission" date="2020-11" db="EMBL/GenBank/DDBJ databases">
        <title>Winogradskyella marina sp. nov., isolated from marine sediment.</title>
        <authorList>
            <person name="Bo J."/>
            <person name="Wang S."/>
            <person name="Song X."/>
            <person name="Du Z."/>
        </authorList>
    </citation>
    <scope>NUCLEOTIDE SEQUENCE [LARGE SCALE GENOMIC DNA]</scope>
    <source>
        <strain evidence="3 4">F6397</strain>
    </source>
</reference>
<keyword evidence="4" id="KW-1185">Reference proteome</keyword>
<protein>
    <submittedName>
        <fullName evidence="3">LysM peptidoglycan-binding domain-containing protein</fullName>
    </submittedName>
</protein>
<evidence type="ECO:0000256" key="1">
    <source>
        <dbReference type="SAM" id="SignalP"/>
    </source>
</evidence>
<keyword evidence="1" id="KW-0732">Signal</keyword>
<proteinExistence type="predicted"/>
<dbReference type="SUPFAM" id="SSF54106">
    <property type="entry name" value="LysM domain"/>
    <property type="match status" value="2"/>
</dbReference>
<comment type="caution">
    <text evidence="3">The sequence shown here is derived from an EMBL/GenBank/DDBJ whole genome shotgun (WGS) entry which is preliminary data.</text>
</comment>
<dbReference type="CDD" id="cd00118">
    <property type="entry name" value="LysM"/>
    <property type="match status" value="2"/>
</dbReference>
<dbReference type="SMART" id="SM00257">
    <property type="entry name" value="LysM"/>
    <property type="match status" value="2"/>
</dbReference>
<evidence type="ECO:0000259" key="2">
    <source>
        <dbReference type="PROSITE" id="PS51782"/>
    </source>
</evidence>
<feature type="chain" id="PRO_5045602997" evidence="1">
    <location>
        <begin position="24"/>
        <end position="198"/>
    </location>
</feature>
<dbReference type="Gene3D" id="3.10.350.10">
    <property type="entry name" value="LysM domain"/>
    <property type="match status" value="2"/>
</dbReference>
<dbReference type="InterPro" id="IPR018392">
    <property type="entry name" value="LysM"/>
</dbReference>
<feature type="signal peptide" evidence="1">
    <location>
        <begin position="1"/>
        <end position="23"/>
    </location>
</feature>
<feature type="domain" description="LysM" evidence="2">
    <location>
        <begin position="154"/>
        <end position="197"/>
    </location>
</feature>
<evidence type="ECO:0000313" key="3">
    <source>
        <dbReference type="EMBL" id="MBF8149674.1"/>
    </source>
</evidence>
<dbReference type="Pfam" id="PF01476">
    <property type="entry name" value="LysM"/>
    <property type="match status" value="2"/>
</dbReference>
<accession>A0ABS0EGV3</accession>